<dbReference type="EMBL" id="JBFTWV010000075">
    <property type="protein sequence ID" value="KAL2788709.1"/>
    <property type="molecule type" value="Genomic_DNA"/>
</dbReference>
<gene>
    <name evidence="1" type="ORF">BJX66DRAFT_339997</name>
</gene>
<protein>
    <submittedName>
        <fullName evidence="1">Uncharacterized protein</fullName>
    </submittedName>
</protein>
<name>A0ABR4FZM1_9EURO</name>
<organism evidence="1 2">
    <name type="scientific">Aspergillus keveii</name>
    <dbReference type="NCBI Taxonomy" id="714993"/>
    <lineage>
        <taxon>Eukaryota</taxon>
        <taxon>Fungi</taxon>
        <taxon>Dikarya</taxon>
        <taxon>Ascomycota</taxon>
        <taxon>Pezizomycotina</taxon>
        <taxon>Eurotiomycetes</taxon>
        <taxon>Eurotiomycetidae</taxon>
        <taxon>Eurotiales</taxon>
        <taxon>Aspergillaceae</taxon>
        <taxon>Aspergillus</taxon>
        <taxon>Aspergillus subgen. Nidulantes</taxon>
    </lineage>
</organism>
<evidence type="ECO:0000313" key="1">
    <source>
        <dbReference type="EMBL" id="KAL2788709.1"/>
    </source>
</evidence>
<comment type="caution">
    <text evidence="1">The sequence shown here is derived from an EMBL/GenBank/DDBJ whole genome shotgun (WGS) entry which is preliminary data.</text>
</comment>
<sequence length="304" mass="35375">MASLDSQPEAQIAPYRSPYNEDEIVQLIKDIYRIYLQLNYIKRWELVWPPKDTGHAINEALCEELGLNPAVVSLMKRIPYFYDALTSKRVEFCQYSRAMVYLEDDEIRGGRDPGLFEVQEPRLDHLLTHEMTLLCSDDQGKNIVLDLKENTIRVEDFLYNPPGPDAPAGYDHQPERPDVWKHYRNYYTHHAPTWLANWLEKIRSLKVVPVNALGDRSLCPEEEEDGAVIKDILQNKYGWPDNFREAEWRRDGGSICWQVGQCNMDNLEFPDEFEVDTQNDQQGAMRYSGRVVYAEEIDGPRGET</sequence>
<accession>A0ABR4FZM1</accession>
<reference evidence="1 2" key="1">
    <citation type="submission" date="2024-07" db="EMBL/GenBank/DDBJ databases">
        <title>Section-level genome sequencing and comparative genomics of Aspergillus sections Usti and Cavernicolus.</title>
        <authorList>
            <consortium name="Lawrence Berkeley National Laboratory"/>
            <person name="Nybo J.L."/>
            <person name="Vesth T.C."/>
            <person name="Theobald S."/>
            <person name="Frisvad J.C."/>
            <person name="Larsen T.O."/>
            <person name="Kjaerboelling I."/>
            <person name="Rothschild-Mancinelli K."/>
            <person name="Lyhne E.K."/>
            <person name="Kogle M.E."/>
            <person name="Barry K."/>
            <person name="Clum A."/>
            <person name="Na H."/>
            <person name="Ledsgaard L."/>
            <person name="Lin J."/>
            <person name="Lipzen A."/>
            <person name="Kuo A."/>
            <person name="Riley R."/>
            <person name="Mondo S."/>
            <person name="Labutti K."/>
            <person name="Haridas S."/>
            <person name="Pangalinan J."/>
            <person name="Salamov A.A."/>
            <person name="Simmons B.A."/>
            <person name="Magnuson J.K."/>
            <person name="Chen J."/>
            <person name="Drula E."/>
            <person name="Henrissat B."/>
            <person name="Wiebenga A."/>
            <person name="Lubbers R.J."/>
            <person name="Gomes A.C."/>
            <person name="Makela M.R."/>
            <person name="Stajich J."/>
            <person name="Grigoriev I.V."/>
            <person name="Mortensen U.H."/>
            <person name="De Vries R.P."/>
            <person name="Baker S.E."/>
            <person name="Andersen M.R."/>
        </authorList>
    </citation>
    <scope>NUCLEOTIDE SEQUENCE [LARGE SCALE GENOMIC DNA]</scope>
    <source>
        <strain evidence="1 2">CBS 209.92</strain>
    </source>
</reference>
<dbReference type="Proteomes" id="UP001610563">
    <property type="component" value="Unassembled WGS sequence"/>
</dbReference>
<keyword evidence="2" id="KW-1185">Reference proteome</keyword>
<evidence type="ECO:0000313" key="2">
    <source>
        <dbReference type="Proteomes" id="UP001610563"/>
    </source>
</evidence>
<proteinExistence type="predicted"/>